<protein>
    <submittedName>
        <fullName evidence="1">Uncharacterized protein</fullName>
    </submittedName>
</protein>
<dbReference type="AlphaFoldDB" id="A0A8J1XNZ9"/>
<organism evidence="1 2">
    <name type="scientific">Owenia fusiformis</name>
    <name type="common">Polychaete worm</name>
    <dbReference type="NCBI Taxonomy" id="6347"/>
    <lineage>
        <taxon>Eukaryota</taxon>
        <taxon>Metazoa</taxon>
        <taxon>Spiralia</taxon>
        <taxon>Lophotrochozoa</taxon>
        <taxon>Annelida</taxon>
        <taxon>Polychaeta</taxon>
        <taxon>Sedentaria</taxon>
        <taxon>Canalipalpata</taxon>
        <taxon>Sabellida</taxon>
        <taxon>Oweniida</taxon>
        <taxon>Oweniidae</taxon>
        <taxon>Owenia</taxon>
    </lineage>
</organism>
<proteinExistence type="predicted"/>
<reference evidence="1" key="1">
    <citation type="submission" date="2022-03" db="EMBL/GenBank/DDBJ databases">
        <authorList>
            <person name="Martin C."/>
        </authorList>
    </citation>
    <scope>NUCLEOTIDE SEQUENCE</scope>
</reference>
<dbReference type="SUPFAM" id="SSF52266">
    <property type="entry name" value="SGNH hydrolase"/>
    <property type="match status" value="1"/>
</dbReference>
<gene>
    <name evidence="1" type="ORF">OFUS_LOCUS25895</name>
</gene>
<dbReference type="OrthoDB" id="5373426at2759"/>
<evidence type="ECO:0000313" key="1">
    <source>
        <dbReference type="EMBL" id="CAH1802185.1"/>
    </source>
</evidence>
<accession>A0A8J1XNZ9</accession>
<dbReference type="EMBL" id="CAIIXF020000012">
    <property type="protein sequence ID" value="CAH1802185.1"/>
    <property type="molecule type" value="Genomic_DNA"/>
</dbReference>
<name>A0A8J1XNZ9_OWEFU</name>
<comment type="caution">
    <text evidence="1">The sequence shown here is derived from an EMBL/GenBank/DDBJ whole genome shotgun (WGS) entry which is preliminary data.</text>
</comment>
<evidence type="ECO:0000313" key="2">
    <source>
        <dbReference type="Proteomes" id="UP000749559"/>
    </source>
</evidence>
<keyword evidence="2" id="KW-1185">Reference proteome</keyword>
<dbReference type="Proteomes" id="UP000749559">
    <property type="component" value="Unassembled WGS sequence"/>
</dbReference>
<sequence>MLKGSGLYRCCCLISCRKILLTFIVSLFTIGTLINVSMHVSPNMVINDNRQEILDCLTTGYWVEKRGATQSYHKKDLIEFLEGTRRTYSYSRPNQRSDSKCGNVTNGSVLRALCDPEGSTPCCYNNKCVAMTTKECRCHQKCFDIRQELHAEFHTWKPVFNDVCSFKMHTTHEACKLLTERGIGYISIIGDSLQRNIYSALVMTLSEDRYITTESTEPQEIRERCSRMGHFSEKDCNIHHLKNNFHHGFVCGGAIHTQFTYIHKVYKLPYAILEVIKLWIWEDYYKNSIFLFSIGIHEDFSVNYVIDYFIQPLCAFINSLCEQGWLKVLWVTPHLPGVLKPPFHLNQQTDGVKSYVEKTNQVVRKSGIPILNTHNLTADVFSWDGTHYGLGLNEVLGNIVINYVKAIKS</sequence>